<evidence type="ECO:0000313" key="2">
    <source>
        <dbReference type="Proteomes" id="UP001217838"/>
    </source>
</evidence>
<keyword evidence="2" id="KW-1185">Reference proteome</keyword>
<dbReference type="EMBL" id="JAQNDN010000019">
    <property type="protein sequence ID" value="MDC0672057.1"/>
    <property type="molecule type" value="Genomic_DNA"/>
</dbReference>
<proteinExistence type="predicted"/>
<evidence type="ECO:0000313" key="1">
    <source>
        <dbReference type="EMBL" id="MDC0672057.1"/>
    </source>
</evidence>
<protein>
    <submittedName>
        <fullName evidence="1">Uncharacterized protein</fullName>
    </submittedName>
</protein>
<comment type="caution">
    <text evidence="1">The sequence shown here is derived from an EMBL/GenBank/DDBJ whole genome shotgun (WGS) entry which is preliminary data.</text>
</comment>
<name>A0ABT5BDC5_9BACT</name>
<organism evidence="1 2">
    <name type="scientific">Nannocystis radixulma</name>
    <dbReference type="NCBI Taxonomy" id="2995305"/>
    <lineage>
        <taxon>Bacteria</taxon>
        <taxon>Pseudomonadati</taxon>
        <taxon>Myxococcota</taxon>
        <taxon>Polyangia</taxon>
        <taxon>Nannocystales</taxon>
        <taxon>Nannocystaceae</taxon>
        <taxon>Nannocystis</taxon>
    </lineage>
</organism>
<reference evidence="1 2" key="1">
    <citation type="submission" date="2022-11" db="EMBL/GenBank/DDBJ databases">
        <title>Minimal conservation of predation-associated metabolite biosynthetic gene clusters underscores biosynthetic potential of Myxococcota including descriptions for ten novel species: Archangium lansinium sp. nov., Myxococcus landrumus sp. nov., Nannocystis bai.</title>
        <authorList>
            <person name="Ahearne A."/>
            <person name="Stevens C."/>
            <person name="Dowd S."/>
        </authorList>
    </citation>
    <scope>NUCLEOTIDE SEQUENCE [LARGE SCALE GENOMIC DNA]</scope>
    <source>
        <strain evidence="1 2">NCELM</strain>
    </source>
</reference>
<gene>
    <name evidence="1" type="ORF">POL58_30200</name>
</gene>
<accession>A0ABT5BDC5</accession>
<dbReference type="Proteomes" id="UP001217838">
    <property type="component" value="Unassembled WGS sequence"/>
</dbReference>
<sequence>MQSWFNDDTGDYKESADDFEVPAGVCWCIASVVAFGQFGPVPAQSEFSLRLYDDADGLPATDPWFTQDLAASAVESAMIEDPVLAAMMRYQLELQEPVLVQPGHAWLSTSGLVSGATTFSMALSTEAFGAATTAYRSMGCPAWGDLQACHPTLPLPELAFELHGYEIPCM</sequence>